<dbReference type="InterPro" id="IPR050534">
    <property type="entry name" value="Coronavir_polyprotein_1ab"/>
</dbReference>
<dbReference type="EMBL" id="VUNS01000006">
    <property type="protein sequence ID" value="MST96882.1"/>
    <property type="molecule type" value="Genomic_DNA"/>
</dbReference>
<feature type="domain" description="UvrD-like helicase C-terminal" evidence="11">
    <location>
        <begin position="538"/>
        <end position="582"/>
    </location>
</feature>
<dbReference type="GO" id="GO:0006302">
    <property type="term" value="P:double-strand break repair"/>
    <property type="evidence" value="ECO:0007669"/>
    <property type="project" value="InterPro"/>
</dbReference>
<keyword evidence="9" id="KW-0234">DNA repair</keyword>
<dbReference type="InterPro" id="IPR041851">
    <property type="entry name" value="RecD_N_sf"/>
</dbReference>
<keyword evidence="3" id="KW-0227">DNA damage</keyword>
<keyword evidence="2" id="KW-0547">Nucleotide-binding</keyword>
<dbReference type="RefSeq" id="WP_154417666.1">
    <property type="nucleotide sequence ID" value="NZ_VUNS01000006.1"/>
</dbReference>
<dbReference type="InterPro" id="IPR049550">
    <property type="entry name" value="RecD_N"/>
</dbReference>
<keyword evidence="8" id="KW-0238">DNA-binding</keyword>
<feature type="domain" description="RecBCD enzyme subunit RecD N-terminal" evidence="12">
    <location>
        <begin position="12"/>
        <end position="107"/>
    </location>
</feature>
<evidence type="ECO:0000256" key="6">
    <source>
        <dbReference type="ARBA" id="ARBA00022839"/>
    </source>
</evidence>
<dbReference type="CDD" id="cd17933">
    <property type="entry name" value="DEXSc_RecD-like"/>
    <property type="match status" value="1"/>
</dbReference>
<dbReference type="Gene3D" id="3.40.50.300">
    <property type="entry name" value="P-loop containing nucleotide triphosphate hydrolases"/>
    <property type="match status" value="2"/>
</dbReference>
<dbReference type="HAMAP" id="MF_01487">
    <property type="entry name" value="RecD"/>
    <property type="match status" value="1"/>
</dbReference>
<keyword evidence="7" id="KW-0067">ATP-binding</keyword>
<dbReference type="Pfam" id="PF13245">
    <property type="entry name" value="AAA_19"/>
    <property type="match status" value="1"/>
</dbReference>
<dbReference type="GO" id="GO:0008854">
    <property type="term" value="F:exodeoxyribonuclease V activity"/>
    <property type="evidence" value="ECO:0007669"/>
    <property type="project" value="UniProtKB-EC"/>
</dbReference>
<dbReference type="InterPro" id="IPR027417">
    <property type="entry name" value="P-loop_NTPase"/>
</dbReference>
<protein>
    <submittedName>
        <fullName evidence="13">Exodeoxyribonuclease V subunit alpha</fullName>
        <ecNumber evidence="13">3.1.11.5</ecNumber>
    </submittedName>
</protein>
<evidence type="ECO:0000256" key="2">
    <source>
        <dbReference type="ARBA" id="ARBA00022741"/>
    </source>
</evidence>
<dbReference type="GO" id="GO:0009338">
    <property type="term" value="C:exodeoxyribonuclease V complex"/>
    <property type="evidence" value="ECO:0007669"/>
    <property type="project" value="InterPro"/>
</dbReference>
<evidence type="ECO:0000256" key="10">
    <source>
        <dbReference type="ARBA" id="ARBA00023235"/>
    </source>
</evidence>
<dbReference type="PANTHER" id="PTHR43788">
    <property type="entry name" value="DNA2/NAM7 HELICASE FAMILY MEMBER"/>
    <property type="match status" value="1"/>
</dbReference>
<dbReference type="SUPFAM" id="SSF52540">
    <property type="entry name" value="P-loop containing nucleoside triphosphate hydrolases"/>
    <property type="match status" value="2"/>
</dbReference>
<evidence type="ECO:0000313" key="14">
    <source>
        <dbReference type="Proteomes" id="UP000435649"/>
    </source>
</evidence>
<keyword evidence="4 13" id="KW-0378">Hydrolase</keyword>
<dbReference type="GO" id="GO:0003677">
    <property type="term" value="F:DNA binding"/>
    <property type="evidence" value="ECO:0007669"/>
    <property type="project" value="UniProtKB-KW"/>
</dbReference>
<keyword evidence="14" id="KW-1185">Reference proteome</keyword>
<dbReference type="AlphaFoldDB" id="A0A844G1U0"/>
<evidence type="ECO:0000256" key="8">
    <source>
        <dbReference type="ARBA" id="ARBA00023125"/>
    </source>
</evidence>
<keyword evidence="6" id="KW-0269">Exonuclease</keyword>
<accession>A0A844G1U0</accession>
<evidence type="ECO:0000259" key="11">
    <source>
        <dbReference type="Pfam" id="PF13538"/>
    </source>
</evidence>
<dbReference type="NCBIfam" id="TIGR01447">
    <property type="entry name" value="recD"/>
    <property type="match status" value="1"/>
</dbReference>
<dbReference type="GO" id="GO:0006310">
    <property type="term" value="P:DNA recombination"/>
    <property type="evidence" value="ECO:0007669"/>
    <property type="project" value="InterPro"/>
</dbReference>
<dbReference type="Pfam" id="PF21185">
    <property type="entry name" value="RecD_N"/>
    <property type="match status" value="1"/>
</dbReference>
<evidence type="ECO:0000313" key="13">
    <source>
        <dbReference type="EMBL" id="MST96882.1"/>
    </source>
</evidence>
<dbReference type="GO" id="GO:0017116">
    <property type="term" value="F:single-stranded DNA helicase activity"/>
    <property type="evidence" value="ECO:0007669"/>
    <property type="project" value="TreeGrafter"/>
</dbReference>
<evidence type="ECO:0000256" key="7">
    <source>
        <dbReference type="ARBA" id="ARBA00022840"/>
    </source>
</evidence>
<dbReference type="InterPro" id="IPR027785">
    <property type="entry name" value="UvrD-like_helicase_C"/>
</dbReference>
<keyword evidence="1" id="KW-0540">Nuclease</keyword>
<proteinExistence type="inferred from homology"/>
<dbReference type="CDD" id="cd18809">
    <property type="entry name" value="SF1_C_RecD"/>
    <property type="match status" value="1"/>
</dbReference>
<evidence type="ECO:0000256" key="1">
    <source>
        <dbReference type="ARBA" id="ARBA00022722"/>
    </source>
</evidence>
<dbReference type="PANTHER" id="PTHR43788:SF6">
    <property type="entry name" value="DNA HELICASE B"/>
    <property type="match status" value="1"/>
</dbReference>
<evidence type="ECO:0000256" key="9">
    <source>
        <dbReference type="ARBA" id="ARBA00023204"/>
    </source>
</evidence>
<evidence type="ECO:0000256" key="3">
    <source>
        <dbReference type="ARBA" id="ARBA00022763"/>
    </source>
</evidence>
<gene>
    <name evidence="13" type="primary">recD</name>
    <name evidence="13" type="ORF">FYJ85_07450</name>
</gene>
<dbReference type="Proteomes" id="UP000435649">
    <property type="component" value="Unassembled WGS sequence"/>
</dbReference>
<evidence type="ECO:0000256" key="4">
    <source>
        <dbReference type="ARBA" id="ARBA00022801"/>
    </source>
</evidence>
<sequence>MSRIHFAAIEGFEAIDAVFADFLERLSGRPLAAELAAAAALVSRAVREGHSCCRLELWAGQQLGEGENRLTLPGLDGWLAVLRRPEFRPLVAEPTAPLMLDEAGRLYLRRYYDCEKRIAGEILRKLDRSVPPPELPAGALAGLLPYFAAAADRLWVDHQQLAVYTAMSNSFSIISGGPGTGKTTVVAALLALELERNPELAVALAAPTGKAQARLAESLASGVGRLNVSDTVKSRLLSLPSSTLHRLLGIDPRGNCRHDRRNPLPWDLVVVDECSMVPLLLMGKLLDALRPECRLVLLGDKDQLASVEAGAVLSDLCDAAELNALRPDAAEAFRRQTGWRVASADARPLSGAVAELTENHRFATAVHIGEFSRAIKELRPEDAPQLAGRIARCDAPDFLTRDIPTGEIEARLKELLRIPVYNEFAMNDLRRLAESGEETNIEHAFGILNSFRLLGAMRSGKRGVEALNAAMMKLLGHHGLHSPGVPLLVTRNDPRTELYNGDIGLVVADPSAPGAVRVRFPNRARSFIPAELPEHEAVYAMTVHKSQGSGFRNVLFVLPDEPGPLLTRELLYTAVTRAEERVELWGSEEVITAALQNRTVRQSGLADRLCES</sequence>
<keyword evidence="10" id="KW-0413">Isomerase</keyword>
<name>A0A844G1U0_9BACT</name>
<evidence type="ECO:0000256" key="5">
    <source>
        <dbReference type="ARBA" id="ARBA00022806"/>
    </source>
</evidence>
<comment type="caution">
    <text evidence="13">The sequence shown here is derived from an EMBL/GenBank/DDBJ whole genome shotgun (WGS) entry which is preliminary data.</text>
</comment>
<organism evidence="13 14">
    <name type="scientific">Victivallis lenta</name>
    <dbReference type="NCBI Taxonomy" id="2606640"/>
    <lineage>
        <taxon>Bacteria</taxon>
        <taxon>Pseudomonadati</taxon>
        <taxon>Lentisphaerota</taxon>
        <taxon>Lentisphaeria</taxon>
        <taxon>Victivallales</taxon>
        <taxon>Victivallaceae</taxon>
        <taxon>Victivallis</taxon>
    </lineage>
</organism>
<dbReference type="InterPro" id="IPR006344">
    <property type="entry name" value="RecD"/>
</dbReference>
<dbReference type="EC" id="3.1.11.5" evidence="13"/>
<dbReference type="Pfam" id="PF13538">
    <property type="entry name" value="UvrD_C_2"/>
    <property type="match status" value="1"/>
</dbReference>
<reference evidence="13 14" key="1">
    <citation type="submission" date="2019-08" db="EMBL/GenBank/DDBJ databases">
        <title>In-depth cultivation of the pig gut microbiome towards novel bacterial diversity and tailored functional studies.</title>
        <authorList>
            <person name="Wylensek D."/>
            <person name="Hitch T.C.A."/>
            <person name="Clavel T."/>
        </authorList>
    </citation>
    <scope>NUCLEOTIDE SEQUENCE [LARGE SCALE GENOMIC DNA]</scope>
    <source>
        <strain evidence="13 14">BBE-744-WT-12</strain>
    </source>
</reference>
<dbReference type="Gene3D" id="1.10.10.1020">
    <property type="entry name" value="RecBCD complex, subunit RecD, N-terminal domain"/>
    <property type="match status" value="1"/>
</dbReference>
<evidence type="ECO:0000259" key="12">
    <source>
        <dbReference type="Pfam" id="PF21185"/>
    </source>
</evidence>
<dbReference type="GO" id="GO:0005524">
    <property type="term" value="F:ATP binding"/>
    <property type="evidence" value="ECO:0007669"/>
    <property type="project" value="UniProtKB-KW"/>
</dbReference>
<keyword evidence="5" id="KW-0347">Helicase</keyword>